<reference evidence="3" key="2">
    <citation type="submission" date="2015-01" db="EMBL/GenBank/DDBJ databases">
        <title>Evolutionary Origins and Diversification of the Mycorrhizal Mutualists.</title>
        <authorList>
            <consortium name="DOE Joint Genome Institute"/>
            <consortium name="Mycorrhizal Genomics Consortium"/>
            <person name="Kohler A."/>
            <person name="Kuo A."/>
            <person name="Nagy L.G."/>
            <person name="Floudas D."/>
            <person name="Copeland A."/>
            <person name="Barry K.W."/>
            <person name="Cichocki N."/>
            <person name="Veneault-Fourrey C."/>
            <person name="LaButti K."/>
            <person name="Lindquist E.A."/>
            <person name="Lipzen A."/>
            <person name="Lundell T."/>
            <person name="Morin E."/>
            <person name="Murat C."/>
            <person name="Riley R."/>
            <person name="Ohm R."/>
            <person name="Sun H."/>
            <person name="Tunlid A."/>
            <person name="Henrissat B."/>
            <person name="Grigoriev I.V."/>
            <person name="Hibbett D.S."/>
            <person name="Martin F."/>
        </authorList>
    </citation>
    <scope>NUCLEOTIDE SEQUENCE [LARGE SCALE GENOMIC DNA]</scope>
    <source>
        <strain evidence="3">ATCC 200175</strain>
    </source>
</reference>
<evidence type="ECO:0000313" key="3">
    <source>
        <dbReference type="Proteomes" id="UP000053647"/>
    </source>
</evidence>
<feature type="compositionally biased region" description="Polar residues" evidence="1">
    <location>
        <begin position="85"/>
        <end position="95"/>
    </location>
</feature>
<proteinExistence type="predicted"/>
<dbReference type="Proteomes" id="UP000053647">
    <property type="component" value="Unassembled WGS sequence"/>
</dbReference>
<evidence type="ECO:0000256" key="1">
    <source>
        <dbReference type="SAM" id="MobiDB-lite"/>
    </source>
</evidence>
<dbReference type="HOGENOM" id="CLU_1555747_0_0_1"/>
<evidence type="ECO:0000313" key="2">
    <source>
        <dbReference type="EMBL" id="KIJ10603.1"/>
    </source>
</evidence>
<name>A0A0C9TIP1_PAXIN</name>
<sequence length="172" mass="18931">MKNKVSSTSGANKQPRSKPLQAHATPLAPGHWRTTHTMSGDILTKQTLSNKGQTKSMGDILKLFREKKLYTGVKVKTQKWLPQSKCPSLSPQSKATRGDASQKPDLISLLPEGEADWRHLATFGEVKNCSGSDTQKASYIEIAGKMGCLLYNMHKTVITPLPAFAFLDLKYS</sequence>
<dbReference type="OrthoDB" id="2687531at2759"/>
<accession>A0A0C9TIP1</accession>
<dbReference type="EMBL" id="KN819402">
    <property type="protein sequence ID" value="KIJ10603.1"/>
    <property type="molecule type" value="Genomic_DNA"/>
</dbReference>
<feature type="region of interest" description="Disordered" evidence="1">
    <location>
        <begin position="83"/>
        <end position="102"/>
    </location>
</feature>
<reference evidence="2 3" key="1">
    <citation type="submission" date="2014-06" db="EMBL/GenBank/DDBJ databases">
        <authorList>
            <consortium name="DOE Joint Genome Institute"/>
            <person name="Kuo A."/>
            <person name="Kohler A."/>
            <person name="Nagy L.G."/>
            <person name="Floudas D."/>
            <person name="Copeland A."/>
            <person name="Barry K.W."/>
            <person name="Cichocki N."/>
            <person name="Veneault-Fourrey C."/>
            <person name="LaButti K."/>
            <person name="Lindquist E.A."/>
            <person name="Lipzen A."/>
            <person name="Lundell T."/>
            <person name="Morin E."/>
            <person name="Murat C."/>
            <person name="Sun H."/>
            <person name="Tunlid A."/>
            <person name="Henrissat B."/>
            <person name="Grigoriev I.V."/>
            <person name="Hibbett D.S."/>
            <person name="Martin F."/>
            <person name="Nordberg H.P."/>
            <person name="Cantor M.N."/>
            <person name="Hua S.X."/>
        </authorList>
    </citation>
    <scope>NUCLEOTIDE SEQUENCE [LARGE SCALE GENOMIC DNA]</scope>
    <source>
        <strain evidence="2 3">ATCC 200175</strain>
    </source>
</reference>
<organism evidence="2 3">
    <name type="scientific">Paxillus involutus ATCC 200175</name>
    <dbReference type="NCBI Taxonomy" id="664439"/>
    <lineage>
        <taxon>Eukaryota</taxon>
        <taxon>Fungi</taxon>
        <taxon>Dikarya</taxon>
        <taxon>Basidiomycota</taxon>
        <taxon>Agaricomycotina</taxon>
        <taxon>Agaricomycetes</taxon>
        <taxon>Agaricomycetidae</taxon>
        <taxon>Boletales</taxon>
        <taxon>Paxilineae</taxon>
        <taxon>Paxillaceae</taxon>
        <taxon>Paxillus</taxon>
    </lineage>
</organism>
<protein>
    <submittedName>
        <fullName evidence="2">Unplaced genomic scaffold PAXINscaffold_80, whole genome shotgun sequence</fullName>
    </submittedName>
</protein>
<feature type="region of interest" description="Disordered" evidence="1">
    <location>
        <begin position="1"/>
        <end position="35"/>
    </location>
</feature>
<dbReference type="AlphaFoldDB" id="A0A0C9TIP1"/>
<gene>
    <name evidence="2" type="ORF">PAXINDRAFT_157580</name>
</gene>
<keyword evidence="3" id="KW-1185">Reference proteome</keyword>
<feature type="compositionally biased region" description="Polar residues" evidence="1">
    <location>
        <begin position="1"/>
        <end position="14"/>
    </location>
</feature>